<comment type="similarity">
    <text evidence="2">Belongs to the MreD family.</text>
</comment>
<comment type="subcellular location">
    <subcellularLocation>
        <location evidence="1">Cell membrane</location>
        <topology evidence="1">Multi-pass membrane protein</topology>
    </subcellularLocation>
</comment>
<name>A0A7Y2E877_UNCEI</name>
<proteinExistence type="inferred from homology"/>
<evidence type="ECO:0000256" key="7">
    <source>
        <dbReference type="ARBA" id="ARBA00023136"/>
    </source>
</evidence>
<feature type="transmembrane region" description="Helical" evidence="8">
    <location>
        <begin position="126"/>
        <end position="148"/>
    </location>
</feature>
<evidence type="ECO:0000256" key="3">
    <source>
        <dbReference type="ARBA" id="ARBA00022475"/>
    </source>
</evidence>
<dbReference type="NCBIfam" id="TIGR03426">
    <property type="entry name" value="shape_MreD"/>
    <property type="match status" value="1"/>
</dbReference>
<dbReference type="GO" id="GO:0005886">
    <property type="term" value="C:plasma membrane"/>
    <property type="evidence" value="ECO:0007669"/>
    <property type="project" value="UniProtKB-SubCell"/>
</dbReference>
<evidence type="ECO:0000256" key="8">
    <source>
        <dbReference type="SAM" id="Phobius"/>
    </source>
</evidence>
<evidence type="ECO:0000256" key="5">
    <source>
        <dbReference type="ARBA" id="ARBA00022960"/>
    </source>
</evidence>
<evidence type="ECO:0000256" key="6">
    <source>
        <dbReference type="ARBA" id="ARBA00022989"/>
    </source>
</evidence>
<evidence type="ECO:0000256" key="2">
    <source>
        <dbReference type="ARBA" id="ARBA00007776"/>
    </source>
</evidence>
<evidence type="ECO:0000256" key="1">
    <source>
        <dbReference type="ARBA" id="ARBA00004651"/>
    </source>
</evidence>
<evidence type="ECO:0000313" key="9">
    <source>
        <dbReference type="EMBL" id="NNF06993.1"/>
    </source>
</evidence>
<feature type="transmembrane region" description="Helical" evidence="8">
    <location>
        <begin position="66"/>
        <end position="84"/>
    </location>
</feature>
<reference evidence="9 10" key="1">
    <citation type="submission" date="2020-03" db="EMBL/GenBank/DDBJ databases">
        <title>Metabolic flexibility allows generalist bacteria to become dominant in a frequently disturbed ecosystem.</title>
        <authorList>
            <person name="Chen Y.-J."/>
            <person name="Leung P.M."/>
            <person name="Bay S.K."/>
            <person name="Hugenholtz P."/>
            <person name="Kessler A.J."/>
            <person name="Shelley G."/>
            <person name="Waite D.W."/>
            <person name="Cook P.L."/>
            <person name="Greening C."/>
        </authorList>
    </citation>
    <scope>NUCLEOTIDE SEQUENCE [LARGE SCALE GENOMIC DNA]</scope>
    <source>
        <strain evidence="9">SS_bin_28</strain>
    </source>
</reference>
<sequence>MKIFLLVLFALVSEALRLILFGRLGIYPDLLLGVLVLVALSHRRPAGPVAGFVLGAIRDMVSGGTLGFETMMFTVFGWIVGNLGRSIYREAFSTQVILILIFGLVRGALTYLYATNGELAGLPLYALTYMLPSVVLTALICPLIFKLLPRPRPRMMSEHEKKIFLQS</sequence>
<gene>
    <name evidence="9" type="primary">mreD</name>
    <name evidence="9" type="ORF">HKN21_09550</name>
</gene>
<keyword evidence="6 8" id="KW-1133">Transmembrane helix</keyword>
<organism evidence="9 10">
    <name type="scientific">Eiseniibacteriota bacterium</name>
    <dbReference type="NCBI Taxonomy" id="2212470"/>
    <lineage>
        <taxon>Bacteria</taxon>
        <taxon>Candidatus Eiseniibacteriota</taxon>
    </lineage>
</organism>
<feature type="transmembrane region" description="Helical" evidence="8">
    <location>
        <begin position="96"/>
        <end position="114"/>
    </location>
</feature>
<keyword evidence="7 8" id="KW-0472">Membrane</keyword>
<dbReference type="Pfam" id="PF04093">
    <property type="entry name" value="MreD"/>
    <property type="match status" value="1"/>
</dbReference>
<keyword evidence="5" id="KW-0133">Cell shape</keyword>
<comment type="caution">
    <text evidence="9">The sequence shown here is derived from an EMBL/GenBank/DDBJ whole genome shotgun (WGS) entry which is preliminary data.</text>
</comment>
<dbReference type="Proteomes" id="UP000547674">
    <property type="component" value="Unassembled WGS sequence"/>
</dbReference>
<evidence type="ECO:0000313" key="10">
    <source>
        <dbReference type="Proteomes" id="UP000547674"/>
    </source>
</evidence>
<accession>A0A7Y2E877</accession>
<evidence type="ECO:0000256" key="4">
    <source>
        <dbReference type="ARBA" id="ARBA00022692"/>
    </source>
</evidence>
<protein>
    <submittedName>
        <fullName evidence="9">Rod shape-determining protein MreD</fullName>
    </submittedName>
</protein>
<dbReference type="AlphaFoldDB" id="A0A7Y2E877"/>
<dbReference type="EMBL" id="JABDJR010000378">
    <property type="protein sequence ID" value="NNF06993.1"/>
    <property type="molecule type" value="Genomic_DNA"/>
</dbReference>
<dbReference type="GO" id="GO:0008360">
    <property type="term" value="P:regulation of cell shape"/>
    <property type="evidence" value="ECO:0007669"/>
    <property type="project" value="UniProtKB-KW"/>
</dbReference>
<keyword evidence="4 8" id="KW-0812">Transmembrane</keyword>
<keyword evidence="3" id="KW-1003">Cell membrane</keyword>
<dbReference type="InterPro" id="IPR007227">
    <property type="entry name" value="Cell_shape_determining_MreD"/>
</dbReference>